<protein>
    <submittedName>
        <fullName evidence="2">Epimerase</fullName>
    </submittedName>
</protein>
<dbReference type="OrthoDB" id="9798632at2"/>
<dbReference type="InterPro" id="IPR016040">
    <property type="entry name" value="NAD(P)-bd_dom"/>
</dbReference>
<dbReference type="Proteomes" id="UP000229897">
    <property type="component" value="Chromosome"/>
</dbReference>
<proteinExistence type="predicted"/>
<accession>A0A2D2DK98</accession>
<evidence type="ECO:0000313" key="3">
    <source>
        <dbReference type="Proteomes" id="UP000229897"/>
    </source>
</evidence>
<evidence type="ECO:0000313" key="2">
    <source>
        <dbReference type="EMBL" id="ATQ75399.1"/>
    </source>
</evidence>
<dbReference type="PANTHER" id="PTHR14097:SF8">
    <property type="entry name" value="NAD(P)-BINDING DOMAIN-CONTAINING PROTEIN"/>
    <property type="match status" value="1"/>
</dbReference>
<dbReference type="Pfam" id="PF13460">
    <property type="entry name" value="NAD_binding_10"/>
    <property type="match status" value="1"/>
</dbReference>
<name>A0A2D2DK98_9BURK</name>
<dbReference type="SUPFAM" id="SSF51735">
    <property type="entry name" value="NAD(P)-binding Rossmann-fold domains"/>
    <property type="match status" value="1"/>
</dbReference>
<evidence type="ECO:0000259" key="1">
    <source>
        <dbReference type="Pfam" id="PF13460"/>
    </source>
</evidence>
<dbReference type="AlphaFoldDB" id="A0A2D2DK98"/>
<reference evidence="2" key="1">
    <citation type="submission" date="2017-10" db="EMBL/GenBank/DDBJ databases">
        <title>Massilia psychrophilum sp. nov., a novel purple-pigmented bacterium isolated from Tianshan glacier, Xinjiang Municipality, China.</title>
        <authorList>
            <person name="Wang H."/>
        </authorList>
    </citation>
    <scope>NUCLEOTIDE SEQUENCE [LARGE SCALE GENOMIC DNA]</scope>
    <source>
        <strain evidence="2">B2</strain>
    </source>
</reference>
<sequence>MRVLLFGATGMVGQGALRECLQAADVEQVVAIGRTPTGQRHPKLRDVVHADLFDFASVAAQLEDVDACFFCVGVTSSRMREPDYTRLTYDMTLAAANALVALNPRMVFVYVSGAGADSSETSATMWERVRGRTENALLALPFRGVYIFRPGMIQPLDGIKSKTTAYRIFYSLMKPVLPLLRAAMPRHVLTTRQVGQAMLAVVRNGARKRVLESADIAALGRNAMAP</sequence>
<dbReference type="RefSeq" id="WP_099875358.1">
    <property type="nucleotide sequence ID" value="NZ_CP024608.1"/>
</dbReference>
<feature type="domain" description="NAD(P)-binding" evidence="1">
    <location>
        <begin position="7"/>
        <end position="122"/>
    </location>
</feature>
<organism evidence="2 3">
    <name type="scientific">Massilia violaceinigra</name>
    <dbReference type="NCBI Taxonomy" id="2045208"/>
    <lineage>
        <taxon>Bacteria</taxon>
        <taxon>Pseudomonadati</taxon>
        <taxon>Pseudomonadota</taxon>
        <taxon>Betaproteobacteria</taxon>
        <taxon>Burkholderiales</taxon>
        <taxon>Oxalobacteraceae</taxon>
        <taxon>Telluria group</taxon>
        <taxon>Massilia</taxon>
    </lineage>
</organism>
<dbReference type="EMBL" id="CP024608">
    <property type="protein sequence ID" value="ATQ75399.1"/>
    <property type="molecule type" value="Genomic_DNA"/>
</dbReference>
<gene>
    <name evidence="2" type="ORF">CR152_13375</name>
</gene>
<dbReference type="InterPro" id="IPR036291">
    <property type="entry name" value="NAD(P)-bd_dom_sf"/>
</dbReference>
<keyword evidence="3" id="KW-1185">Reference proteome</keyword>
<dbReference type="Gene3D" id="3.40.50.720">
    <property type="entry name" value="NAD(P)-binding Rossmann-like Domain"/>
    <property type="match status" value="1"/>
</dbReference>
<dbReference type="KEGG" id="mass:CR152_13375"/>
<dbReference type="PANTHER" id="PTHR14097">
    <property type="entry name" value="OXIDOREDUCTASE HTATIP2"/>
    <property type="match status" value="1"/>
</dbReference>